<feature type="region of interest" description="Disordered" evidence="6">
    <location>
        <begin position="243"/>
        <end position="273"/>
    </location>
</feature>
<dbReference type="Pfam" id="PF00746">
    <property type="entry name" value="Gram_pos_anchor"/>
    <property type="match status" value="1"/>
</dbReference>
<evidence type="ECO:0000256" key="5">
    <source>
        <dbReference type="SAM" id="Coils"/>
    </source>
</evidence>
<feature type="transmembrane region" description="Helical" evidence="7">
    <location>
        <begin position="865"/>
        <end position="884"/>
    </location>
</feature>
<evidence type="ECO:0000256" key="6">
    <source>
        <dbReference type="SAM" id="MobiDB-lite"/>
    </source>
</evidence>
<keyword evidence="1" id="KW-0134">Cell wall</keyword>
<dbReference type="AlphaFoldDB" id="A0A347T9G8"/>
<dbReference type="NCBIfam" id="TIGR01167">
    <property type="entry name" value="LPXTG_anchor"/>
    <property type="match status" value="1"/>
</dbReference>
<comment type="caution">
    <text evidence="9">The sequence shown here is derived from an EMBL/GenBank/DDBJ whole genome shotgun (WGS) entry which is preliminary data.</text>
</comment>
<keyword evidence="4" id="KW-0572">Peptidoglycan-anchor</keyword>
<protein>
    <submittedName>
        <fullName evidence="9">SEC10/PgrA surface exclusion domain-containing protein</fullName>
    </submittedName>
</protein>
<feature type="region of interest" description="Disordered" evidence="6">
    <location>
        <begin position="161"/>
        <end position="182"/>
    </location>
</feature>
<dbReference type="Proteomes" id="UP000430985">
    <property type="component" value="Unassembled WGS sequence"/>
</dbReference>
<sequence>MSMKKGSHKILKSVALAGALTATGAVATTAHADTTKASAPVQGVASTDQQLTNLKSQQTANESAVASSNAATMSAATTSANSQIADLNNQIKERQASDAAVQQASQASAIAQVNSEAASATAAENASYSQAIASQTAANNVALKSAQAMIVTEQQKVQQTAQENADYQNQTDNLSSEHNSNLSKINTDYQNQTDLISQKLTEAKKADQDHYNQKVANATKQVDDQIDDANNTINQAQKMVNDDQSDVNNKQNADKTAQSDVQNKQSTLNNDQNTLKQVQQEFDDLKETTDHIIVPQDYIDVWKEYISVKKANDCLLTKEEFPELHAKNSKACTEAKKLNKNAGFHASTLDENTPITLTPKGTLSREDTIKATQYAAELINPVRVAIGMEPYRITNASIDVAMQVGQVNKADNNWGHDMNAHQKAKDKWQLDTIGESVFGSSQKTSYKTLADLKHGVYSAVICLLFEGNSTGKDKNGKETFSDSGHTTDLLNVRYAKPECALAGGDDLLGISYENNPNIGCSTAIRFISIADGKSSRIQEMIKKGYPYKAGTLVDKSVQGSNYDQIAVSNPNENAKKLQDQISQLQAKVDGDIQSLTTSKSKASEIANALKSAQDKLSNDQKALTQAQDKLNNLKTNRDKMIHNIAGDPTQSKDIKNFQAQLNQIKSAHDDAVKTENDRYETKLNDLKKNHEAKLVEIAAQPTNLAELQSQLQAKLDTLKANHDAKLKQITDDANAKIEAIRNQKVDDSEIDKLQAQIDQIKSDLAKKQQELDSQYEVLKIKNQAEYNALANKLNPSTKAVVNGSTQQVFTSRSGKVAYVVPSHQSIATSDIVKTVSEQVNSESLSKESQSQNNTNRLPQTGNKSSLAMVLLGTAAAMFGIGLVGKKKEY</sequence>
<proteinExistence type="predicted"/>
<evidence type="ECO:0000256" key="7">
    <source>
        <dbReference type="SAM" id="Phobius"/>
    </source>
</evidence>
<organism evidence="9 10">
    <name type="scientific">Limosilactobacillus reuteri</name>
    <name type="common">Lactobacillus reuteri</name>
    <dbReference type="NCBI Taxonomy" id="1598"/>
    <lineage>
        <taxon>Bacteria</taxon>
        <taxon>Bacillati</taxon>
        <taxon>Bacillota</taxon>
        <taxon>Bacilli</taxon>
        <taxon>Lactobacillales</taxon>
        <taxon>Lactobacillaceae</taxon>
        <taxon>Limosilactobacillus</taxon>
    </lineage>
</organism>
<accession>A0A347T9G8</accession>
<evidence type="ECO:0000256" key="3">
    <source>
        <dbReference type="ARBA" id="ARBA00022729"/>
    </source>
</evidence>
<dbReference type="RefSeq" id="WP_113897216.1">
    <property type="nucleotide sequence ID" value="NZ_CP029613.1"/>
</dbReference>
<feature type="coiled-coil region" evidence="5">
    <location>
        <begin position="567"/>
        <end position="643"/>
    </location>
</feature>
<feature type="signal peptide" evidence="8">
    <location>
        <begin position="1"/>
        <end position="27"/>
    </location>
</feature>
<keyword evidence="7" id="KW-0472">Membrane</keyword>
<reference evidence="9 10" key="1">
    <citation type="submission" date="2019-11" db="EMBL/GenBank/DDBJ databases">
        <title>Draft genome sequence of 12 host-associated Lactobacillus reuteri rodent strains.</title>
        <authorList>
            <person name="Zhang S."/>
            <person name="Ozcam M."/>
            <person name="Van Pijkeren J.P."/>
        </authorList>
    </citation>
    <scope>NUCLEOTIDE SEQUENCE [LARGE SCALE GENOMIC DNA]</scope>
    <source>
        <strain evidence="9 10">Rat19</strain>
    </source>
</reference>
<evidence type="ECO:0000256" key="4">
    <source>
        <dbReference type="ARBA" id="ARBA00023088"/>
    </source>
</evidence>
<dbReference type="EMBL" id="WJNE01000002">
    <property type="protein sequence ID" value="MRG68413.1"/>
    <property type="molecule type" value="Genomic_DNA"/>
</dbReference>
<feature type="compositionally biased region" description="Polar residues" evidence="6">
    <location>
        <begin position="246"/>
        <end position="273"/>
    </location>
</feature>
<dbReference type="InterPro" id="IPR019931">
    <property type="entry name" value="LPXTG_anchor"/>
</dbReference>
<feature type="region of interest" description="Disordered" evidence="6">
    <location>
        <begin position="839"/>
        <end position="861"/>
    </location>
</feature>
<keyword evidence="2" id="KW-0964">Secreted</keyword>
<evidence type="ECO:0000256" key="2">
    <source>
        <dbReference type="ARBA" id="ARBA00022525"/>
    </source>
</evidence>
<evidence type="ECO:0000256" key="8">
    <source>
        <dbReference type="SAM" id="SignalP"/>
    </source>
</evidence>
<evidence type="ECO:0000313" key="9">
    <source>
        <dbReference type="EMBL" id="MRG68413.1"/>
    </source>
</evidence>
<gene>
    <name evidence="9" type="ORF">GIX83_00745</name>
</gene>
<dbReference type="NCBIfam" id="TIGR04320">
    <property type="entry name" value="Surf_Exclu_PgrA"/>
    <property type="match status" value="1"/>
</dbReference>
<keyword evidence="5" id="KW-0175">Coiled coil</keyword>
<evidence type="ECO:0000256" key="1">
    <source>
        <dbReference type="ARBA" id="ARBA00022512"/>
    </source>
</evidence>
<feature type="chain" id="PRO_5043691489" evidence="8">
    <location>
        <begin position="28"/>
        <end position="889"/>
    </location>
</feature>
<name>A0A347T9G8_LIMRT</name>
<keyword evidence="7" id="KW-1133">Transmembrane helix</keyword>
<evidence type="ECO:0000313" key="10">
    <source>
        <dbReference type="Proteomes" id="UP000430985"/>
    </source>
</evidence>
<dbReference type="PROSITE" id="PS50847">
    <property type="entry name" value="GRAM_POS_ANCHORING"/>
    <property type="match status" value="1"/>
</dbReference>
<feature type="coiled-coil region" evidence="5">
    <location>
        <begin position="669"/>
        <end position="696"/>
    </location>
</feature>
<keyword evidence="3 8" id="KW-0732">Signal</keyword>
<dbReference type="InterPro" id="IPR027607">
    <property type="entry name" value="Surf_Exclu_SEC10/PgrA"/>
</dbReference>
<keyword evidence="7" id="KW-0812">Transmembrane</keyword>